<dbReference type="Pfam" id="PF06418">
    <property type="entry name" value="CTP_synth_N"/>
    <property type="match status" value="2"/>
</dbReference>
<dbReference type="GO" id="GO:0019856">
    <property type="term" value="P:pyrimidine nucleobase biosynthetic process"/>
    <property type="evidence" value="ECO:0007669"/>
    <property type="project" value="TreeGrafter"/>
</dbReference>
<dbReference type="GO" id="GO:0097268">
    <property type="term" value="C:cytoophidium"/>
    <property type="evidence" value="ECO:0007669"/>
    <property type="project" value="TreeGrafter"/>
</dbReference>
<dbReference type="GO" id="GO:0042802">
    <property type="term" value="F:identical protein binding"/>
    <property type="evidence" value="ECO:0007669"/>
    <property type="project" value="TreeGrafter"/>
</dbReference>
<dbReference type="SUPFAM" id="SSF52058">
    <property type="entry name" value="L domain-like"/>
    <property type="match status" value="1"/>
</dbReference>
<proteinExistence type="predicted"/>
<dbReference type="PANTHER" id="PTHR11550">
    <property type="entry name" value="CTP SYNTHASE"/>
    <property type="match status" value="1"/>
</dbReference>
<keyword evidence="1" id="KW-0315">Glutamine amidotransferase</keyword>
<comment type="caution">
    <text evidence="4">The sequence shown here is derived from an EMBL/GenBank/DDBJ whole genome shotgun (WGS) entry which is preliminary data.</text>
</comment>
<reference evidence="5" key="1">
    <citation type="submission" date="2019-06" db="EMBL/GenBank/DDBJ databases">
        <title>Draft genome sequence of the griseofulvin-producing fungus Xylaria cubensis strain G536.</title>
        <authorList>
            <person name="Mead M.E."/>
            <person name="Raja H.A."/>
            <person name="Steenwyk J.L."/>
            <person name="Knowles S.L."/>
            <person name="Oberlies N.H."/>
            <person name="Rokas A."/>
        </authorList>
    </citation>
    <scope>NUCLEOTIDE SEQUENCE [LARGE SCALE GENOMIC DNA]</scope>
    <source>
        <strain evidence="5">G536</strain>
    </source>
</reference>
<dbReference type="SUPFAM" id="SSF52540">
    <property type="entry name" value="P-loop containing nucleoside triphosphate hydrolases"/>
    <property type="match status" value="1"/>
</dbReference>
<dbReference type="AlphaFoldDB" id="A0A553HWB0"/>
<accession>A0A553HWB0</accession>
<keyword evidence="5" id="KW-1185">Reference proteome</keyword>
<evidence type="ECO:0000313" key="5">
    <source>
        <dbReference type="Proteomes" id="UP000319160"/>
    </source>
</evidence>
<evidence type="ECO:0000313" key="4">
    <source>
        <dbReference type="EMBL" id="TRX92242.1"/>
    </source>
</evidence>
<dbReference type="OrthoDB" id="536881at2759"/>
<dbReference type="GO" id="GO:0044210">
    <property type="term" value="P:'de novo' CTP biosynthetic process"/>
    <property type="evidence" value="ECO:0007669"/>
    <property type="project" value="UniProtKB-UniPathway"/>
</dbReference>
<dbReference type="EMBL" id="VFLP01000038">
    <property type="protein sequence ID" value="TRX92242.1"/>
    <property type="molecule type" value="Genomic_DNA"/>
</dbReference>
<feature type="domain" description="CTP synthase N-terminal" evidence="3">
    <location>
        <begin position="73"/>
        <end position="183"/>
    </location>
</feature>
<dbReference type="Gene3D" id="3.40.50.300">
    <property type="entry name" value="P-loop containing nucleotide triphosphate hydrolases"/>
    <property type="match status" value="2"/>
</dbReference>
<evidence type="ECO:0000256" key="1">
    <source>
        <dbReference type="ARBA" id="ARBA00022962"/>
    </source>
</evidence>
<dbReference type="Gene3D" id="3.40.50.880">
    <property type="match status" value="2"/>
</dbReference>
<dbReference type="SUPFAM" id="SSF52317">
    <property type="entry name" value="Class I glutamine amidotransferase-like"/>
    <property type="match status" value="1"/>
</dbReference>
<sequence>MSPAEHGECFVLADGGEVDLDLGNYERYLNIALTREHSITTGKMHLHVIQRERKGVDRACGPCSGRRDAPARCIELGGTVGDIENGPFVEALRQLKRKAGKDNYLHTHVSLIPVINGEQKTKPTQQAIRTVRSAGLNPDLLNASTIEKVANHCQVDLDQVIAVPDVSPTYLVPLTQEKKGLASISEILNFPSLNKTPEQIMNGALIWELWNRLHATMACQHKLDLVLIDASLLESPNVEYEQLWHKVLTAQGIVVPGSFGARGTKANSAEMDKQTPHPVIIEMPELDFTKHGGTMRLGEKPTVFEPSSSSWSKVYAAYAGYNHQLPYGDNSIEDLVIQERHRHRYEVNPLYIDTLAEHALEFVGTDEKGERMEILELRNHPWILDELETCSTIFGDILIDPAFVYFILNGPIEITGTVIAHDSIILKYVQLPNVTHLGGFSFASPQITGRIDLPVVTKIDKLEWRDITWRYDDDYLEWHAENLVAVSSLNVERTDLSGFLPDYESYDGSFYYDGLQKLETADYIRVVDNRRMDNVVFSGLKTVTGPLIVGNNVNSHRPTDERDKDSRLISFPALESAGSVVIYDDAPSSVPSEGKVDLPVLGHVFGNFNVTNTEGITEISAPALTDIDGGLLVRGNKGLKNIDFPELRRIDHIVLDMGLNLAKLHEPTQSQNKRQQRMKCGVANGPIRMPTNQPSHTKGPTISKSTRSADNLDATEGVGADSTSGNPADGLESCTMRFKFEVTLHVVNQALDVAVAKEGQDGNHRIRALNLHPPLINSSKIQTTVAIEEWLPKTRAMSFINKPTAIRVPRPSLSVEDEQVEPDNAYRLTIWQPKISAENRLRALDP</sequence>
<gene>
    <name evidence="4" type="ORF">FHL15_006857</name>
</gene>
<dbReference type="InterPro" id="IPR004468">
    <property type="entry name" value="CTP_synthase"/>
</dbReference>
<dbReference type="PANTHER" id="PTHR11550:SF0">
    <property type="entry name" value="CTP SYNTHASE-RELATED"/>
    <property type="match status" value="1"/>
</dbReference>
<protein>
    <recommendedName>
        <fullName evidence="3">CTP synthase N-terminal domain-containing protein</fullName>
    </recommendedName>
</protein>
<dbReference type="UniPathway" id="UPA00159">
    <property type="reaction ID" value="UER00277"/>
</dbReference>
<dbReference type="Proteomes" id="UP000319160">
    <property type="component" value="Unassembled WGS sequence"/>
</dbReference>
<dbReference type="InterPro" id="IPR027417">
    <property type="entry name" value="P-loop_NTPase"/>
</dbReference>
<dbReference type="InterPro" id="IPR029062">
    <property type="entry name" value="Class_I_gatase-like"/>
</dbReference>
<dbReference type="GO" id="GO:0005737">
    <property type="term" value="C:cytoplasm"/>
    <property type="evidence" value="ECO:0007669"/>
    <property type="project" value="TreeGrafter"/>
</dbReference>
<feature type="compositionally biased region" description="Polar residues" evidence="2">
    <location>
        <begin position="690"/>
        <end position="709"/>
    </location>
</feature>
<evidence type="ECO:0000259" key="3">
    <source>
        <dbReference type="Pfam" id="PF06418"/>
    </source>
</evidence>
<dbReference type="InterPro" id="IPR017456">
    <property type="entry name" value="CTP_synthase_N"/>
</dbReference>
<name>A0A553HWB0_9PEZI</name>
<dbReference type="GO" id="GO:0003883">
    <property type="term" value="F:CTP synthase activity"/>
    <property type="evidence" value="ECO:0007669"/>
    <property type="project" value="InterPro"/>
</dbReference>
<organism evidence="4 5">
    <name type="scientific">Xylaria flabelliformis</name>
    <dbReference type="NCBI Taxonomy" id="2512241"/>
    <lineage>
        <taxon>Eukaryota</taxon>
        <taxon>Fungi</taxon>
        <taxon>Dikarya</taxon>
        <taxon>Ascomycota</taxon>
        <taxon>Pezizomycotina</taxon>
        <taxon>Sordariomycetes</taxon>
        <taxon>Xylariomycetidae</taxon>
        <taxon>Xylariales</taxon>
        <taxon>Xylariaceae</taxon>
        <taxon>Xylaria</taxon>
    </lineage>
</organism>
<evidence type="ECO:0000256" key="2">
    <source>
        <dbReference type="SAM" id="MobiDB-lite"/>
    </source>
</evidence>
<dbReference type="STRING" id="2512241.A0A553HWB0"/>
<feature type="domain" description="CTP synthase N-terminal" evidence="3">
    <location>
        <begin position="1"/>
        <end position="55"/>
    </location>
</feature>
<feature type="region of interest" description="Disordered" evidence="2">
    <location>
        <begin position="684"/>
        <end position="727"/>
    </location>
</feature>